<name>A0A5E4M314_9HEMI</name>
<sequence>MQNPDEDTEWNDILRSKGILPPKKEKEITEEDVINIVEQTVREKQNVCIYICIGNKKDMVDMSLDELDELEDDEDERILEEFRRRRIAELKAQAQKNIFGDVVEISGQDFVNQINKAGPGIWVVLLLYKQGIPICALLAEYLNNLARKFPATKFVKSISTTCIPNYPDSNLPTIFIYHEGDLKQQFAGPRLFSLTTTQDEFEWMLGQTGAVQTTIKDNPRPKTRDVLFDKLLQSM</sequence>
<dbReference type="InterPro" id="IPR024253">
    <property type="entry name" value="Phosducin_thioredoxin-like_dom"/>
</dbReference>
<dbReference type="EMBL" id="CABPRJ010000009">
    <property type="protein sequence ID" value="VVC25160.1"/>
    <property type="molecule type" value="Genomic_DNA"/>
</dbReference>
<dbReference type="CDD" id="cd02988">
    <property type="entry name" value="Phd_like_VIAF"/>
    <property type="match status" value="1"/>
</dbReference>
<evidence type="ECO:0000259" key="2">
    <source>
        <dbReference type="Pfam" id="PF02114"/>
    </source>
</evidence>
<organism evidence="3 4">
    <name type="scientific">Cinara cedri</name>
    <dbReference type="NCBI Taxonomy" id="506608"/>
    <lineage>
        <taxon>Eukaryota</taxon>
        <taxon>Metazoa</taxon>
        <taxon>Ecdysozoa</taxon>
        <taxon>Arthropoda</taxon>
        <taxon>Hexapoda</taxon>
        <taxon>Insecta</taxon>
        <taxon>Pterygota</taxon>
        <taxon>Neoptera</taxon>
        <taxon>Paraneoptera</taxon>
        <taxon>Hemiptera</taxon>
        <taxon>Sternorrhyncha</taxon>
        <taxon>Aphidomorpha</taxon>
        <taxon>Aphidoidea</taxon>
        <taxon>Aphididae</taxon>
        <taxon>Lachninae</taxon>
        <taxon>Cinara</taxon>
    </lineage>
</organism>
<evidence type="ECO:0000256" key="1">
    <source>
        <dbReference type="ARBA" id="ARBA00009686"/>
    </source>
</evidence>
<dbReference type="PANTHER" id="PTHR45809:SF3">
    <property type="entry name" value="VIRAL IAP-ASSOCIATED FACTOR HOMOLOG"/>
    <property type="match status" value="1"/>
</dbReference>
<dbReference type="OrthoDB" id="45518at2759"/>
<dbReference type="InterPro" id="IPR036249">
    <property type="entry name" value="Thioredoxin-like_sf"/>
</dbReference>
<dbReference type="SUPFAM" id="SSF52833">
    <property type="entry name" value="Thioredoxin-like"/>
    <property type="match status" value="1"/>
</dbReference>
<feature type="domain" description="Phosducin" evidence="2">
    <location>
        <begin position="61"/>
        <end position="186"/>
    </location>
</feature>
<dbReference type="AlphaFoldDB" id="A0A5E4M314"/>
<dbReference type="Gene3D" id="3.40.30.10">
    <property type="entry name" value="Glutaredoxin"/>
    <property type="match status" value="1"/>
</dbReference>
<accession>A0A5E4M314</accession>
<dbReference type="GO" id="GO:0006457">
    <property type="term" value="P:protein folding"/>
    <property type="evidence" value="ECO:0007669"/>
    <property type="project" value="TreeGrafter"/>
</dbReference>
<keyword evidence="4" id="KW-1185">Reference proteome</keyword>
<dbReference type="Pfam" id="PF02114">
    <property type="entry name" value="Phosducin"/>
    <property type="match status" value="1"/>
</dbReference>
<dbReference type="Proteomes" id="UP000325440">
    <property type="component" value="Unassembled WGS sequence"/>
</dbReference>
<dbReference type="InterPro" id="IPR051498">
    <property type="entry name" value="Phosducin-like_chap/apop_reg"/>
</dbReference>
<reference evidence="3 4" key="1">
    <citation type="submission" date="2019-08" db="EMBL/GenBank/DDBJ databases">
        <authorList>
            <person name="Alioto T."/>
            <person name="Alioto T."/>
            <person name="Gomez Garrido J."/>
        </authorList>
    </citation>
    <scope>NUCLEOTIDE SEQUENCE [LARGE SCALE GENOMIC DNA]</scope>
</reference>
<evidence type="ECO:0000313" key="3">
    <source>
        <dbReference type="EMBL" id="VVC25160.1"/>
    </source>
</evidence>
<gene>
    <name evidence="3" type="ORF">CINCED_3A015834</name>
</gene>
<dbReference type="GO" id="GO:0005737">
    <property type="term" value="C:cytoplasm"/>
    <property type="evidence" value="ECO:0007669"/>
    <property type="project" value="TreeGrafter"/>
</dbReference>
<proteinExistence type="inferred from homology"/>
<protein>
    <submittedName>
        <fullName evidence="3">Thioredoxin-like fold,Phosducin, thioredoxin-like domain</fullName>
    </submittedName>
</protein>
<dbReference type="PANTHER" id="PTHR45809">
    <property type="entry name" value="VIRAL IAP-ASSOCIATED FACTOR HOMOLOG"/>
    <property type="match status" value="1"/>
</dbReference>
<comment type="similarity">
    <text evidence="1">Belongs to the phosducin family.</text>
</comment>
<evidence type="ECO:0000313" key="4">
    <source>
        <dbReference type="Proteomes" id="UP000325440"/>
    </source>
</evidence>